<dbReference type="InterPro" id="IPR050259">
    <property type="entry name" value="SDR"/>
</dbReference>
<evidence type="ECO:0000256" key="1">
    <source>
        <dbReference type="ARBA" id="ARBA00006484"/>
    </source>
</evidence>
<dbReference type="Pfam" id="PF13561">
    <property type="entry name" value="adh_short_C2"/>
    <property type="match status" value="1"/>
</dbReference>
<gene>
    <name evidence="2" type="ORF">B7G68_08870</name>
</gene>
<keyword evidence="3" id="KW-1185">Reference proteome</keyword>
<dbReference type="PRINTS" id="PR00081">
    <property type="entry name" value="GDHRDH"/>
</dbReference>
<dbReference type="PANTHER" id="PTHR42879">
    <property type="entry name" value="3-OXOACYL-(ACYL-CARRIER-PROTEIN) REDUCTASE"/>
    <property type="match status" value="1"/>
</dbReference>
<dbReference type="EMBL" id="CP027850">
    <property type="protein sequence ID" value="AVQ01949.1"/>
    <property type="molecule type" value="Genomic_DNA"/>
</dbReference>
<accession>A0ABM6TFP6</accession>
<reference evidence="2 3" key="1">
    <citation type="journal article" date="2015" name="Biotechnol. Bioeng.">
        <title>Genome sequence and phenotypic characterization of Caulobacter segnis.</title>
        <authorList>
            <person name="Patel S."/>
            <person name="Fletcher B."/>
            <person name="Scott D.C."/>
            <person name="Ely B."/>
        </authorList>
    </citation>
    <scope>NUCLEOTIDE SEQUENCE [LARGE SCALE GENOMIC DNA]</scope>
    <source>
        <strain evidence="2 3">TK0059</strain>
    </source>
</reference>
<proteinExistence type="inferred from homology"/>
<dbReference type="InterPro" id="IPR002347">
    <property type="entry name" value="SDR_fam"/>
</dbReference>
<organism evidence="2 3">
    <name type="scientific">Caulobacter segnis</name>
    <dbReference type="NCBI Taxonomy" id="88688"/>
    <lineage>
        <taxon>Bacteria</taxon>
        <taxon>Pseudomonadati</taxon>
        <taxon>Pseudomonadota</taxon>
        <taxon>Alphaproteobacteria</taxon>
        <taxon>Caulobacterales</taxon>
        <taxon>Caulobacteraceae</taxon>
        <taxon>Caulobacter</taxon>
    </lineage>
</organism>
<dbReference type="Proteomes" id="UP000240527">
    <property type="component" value="Chromosome"/>
</dbReference>
<evidence type="ECO:0000313" key="3">
    <source>
        <dbReference type="Proteomes" id="UP000240527"/>
    </source>
</evidence>
<evidence type="ECO:0000313" key="2">
    <source>
        <dbReference type="EMBL" id="AVQ01949.1"/>
    </source>
</evidence>
<dbReference type="Gene3D" id="3.40.50.720">
    <property type="entry name" value="NAD(P)-binding Rossmann-like Domain"/>
    <property type="match status" value="1"/>
</dbReference>
<name>A0ABM6TFP6_9CAUL</name>
<dbReference type="RefSeq" id="WP_013078861.1">
    <property type="nucleotide sequence ID" value="NZ_CP027850.1"/>
</dbReference>
<dbReference type="PRINTS" id="PR00080">
    <property type="entry name" value="SDRFAMILY"/>
</dbReference>
<dbReference type="SUPFAM" id="SSF51735">
    <property type="entry name" value="NAD(P)-binding Rossmann-fold domains"/>
    <property type="match status" value="1"/>
</dbReference>
<dbReference type="PANTHER" id="PTHR42879:SF6">
    <property type="entry name" value="NADPH-DEPENDENT REDUCTASE BACG"/>
    <property type="match status" value="1"/>
</dbReference>
<comment type="similarity">
    <text evidence="1">Belongs to the short-chain dehydrogenases/reductases (SDR) family.</text>
</comment>
<sequence>MQLELTGKRALVTGSSSGIGRSIALQLAAEGAEVVVHGRDEARANKTADEITQAGGRAFVVLGDLMEADQAKAAVERVRALGGVDILVNNAGGRHGGWERNGWIGAGGDNWIATYKQNVISTVTLIEGLAPIMIERGWGRVLQIASAIAIHQPPNFPDYQAAKAAEINLSRSFSRSLAGTGVTSNAISAGIIHTPGSDAEIASIAKEVGMAGDWQDNEKEIALGVFRQTVGRIGRAEDIAAAVCFLVSPRADFITGVNLVVDGGM</sequence>
<protein>
    <submittedName>
        <fullName evidence="2">KR domain-containing protein</fullName>
    </submittedName>
</protein>
<dbReference type="InterPro" id="IPR036291">
    <property type="entry name" value="NAD(P)-bd_dom_sf"/>
</dbReference>